<evidence type="ECO:0000313" key="1">
    <source>
        <dbReference type="EMBL" id="SUS16648.1"/>
    </source>
</evidence>
<geneLocation type="plasmid" evidence="1">
    <name>1</name>
</geneLocation>
<gene>
    <name evidence="1" type="ORF">RHIZ70P_143</name>
</gene>
<dbReference type="EMBL" id="LS974446">
    <property type="protein sequence ID" value="SUS16648.1"/>
    <property type="molecule type" value="Genomic_DNA"/>
</dbReference>
<protein>
    <submittedName>
        <fullName evidence="1">Uncharacterized protein</fullName>
    </submittedName>
</protein>
<organism evidence="1">
    <name type="scientific">Ciceribacter selenitireducens ATCC BAA-1503</name>
    <dbReference type="NCBI Taxonomy" id="1336235"/>
    <lineage>
        <taxon>Bacteria</taxon>
        <taxon>Pseudomonadati</taxon>
        <taxon>Pseudomonadota</taxon>
        <taxon>Alphaproteobacteria</taxon>
        <taxon>Hyphomicrobiales</taxon>
        <taxon>Rhizobiaceae</taxon>
        <taxon>Ciceribacter</taxon>
    </lineage>
</organism>
<reference evidence="1" key="1">
    <citation type="submission" date="2018-07" db="EMBL/GenBank/DDBJ databases">
        <authorList>
            <person name="Quirk P.G."/>
            <person name="Krulwich T.A."/>
        </authorList>
    </citation>
    <scope>NUCLEOTIDE SEQUENCE</scope>
    <source>
        <strain evidence="1">T2.30D-1.1_plasmid</strain>
        <plasmid evidence="1">1</plasmid>
    </source>
</reference>
<accession>A0A380TN27</accession>
<sequence>MANYTDQTAYGVMREVMNESEEFNTIIGLFRIFTVEMRCSGMNHLHRQEPKELGKVNHSRDGQSRNVQFVAAVDHSSETSQGREITLGQTSFRAFIE</sequence>
<keyword evidence="1" id="KW-0614">Plasmid</keyword>
<dbReference type="AlphaFoldDB" id="A0A380TN27"/>
<proteinExistence type="predicted"/>
<name>A0A380TN27_9HYPH</name>